<feature type="transmembrane region" description="Helical" evidence="6">
    <location>
        <begin position="250"/>
        <end position="269"/>
    </location>
</feature>
<feature type="transmembrane region" description="Helical" evidence="6">
    <location>
        <begin position="99"/>
        <end position="117"/>
    </location>
</feature>
<evidence type="ECO:0000256" key="1">
    <source>
        <dbReference type="ARBA" id="ARBA00004141"/>
    </source>
</evidence>
<feature type="transmembrane region" description="Helical" evidence="6">
    <location>
        <begin position="71"/>
        <end position="93"/>
    </location>
</feature>
<proteinExistence type="inferred from homology"/>
<dbReference type="NCBIfam" id="TIGR03718">
    <property type="entry name" value="R_switched_Alx"/>
    <property type="match status" value="1"/>
</dbReference>
<dbReference type="InterPro" id="IPR005496">
    <property type="entry name" value="Integral_membrane_TerC"/>
</dbReference>
<keyword evidence="4 6" id="KW-1133">Transmembrane helix</keyword>
<gene>
    <name evidence="7" type="primary">alx</name>
    <name evidence="7" type="ORF">ERS852473_00651</name>
</gene>
<evidence type="ECO:0000256" key="6">
    <source>
        <dbReference type="SAM" id="Phobius"/>
    </source>
</evidence>
<dbReference type="InterPro" id="IPR022369">
    <property type="entry name" value="Integral_membrane_TerC_rswitch"/>
</dbReference>
<comment type="similarity">
    <text evidence="2">Belongs to the TerC family.</text>
</comment>
<keyword evidence="5 6" id="KW-0472">Membrane</keyword>
<evidence type="ECO:0000313" key="7">
    <source>
        <dbReference type="EMBL" id="CUN62087.1"/>
    </source>
</evidence>
<name>A0ABM9UN89_SARVE</name>
<dbReference type="EMBL" id="CYZR01000002">
    <property type="protein sequence ID" value="CUN62087.1"/>
    <property type="molecule type" value="Genomic_DNA"/>
</dbReference>
<evidence type="ECO:0000256" key="5">
    <source>
        <dbReference type="ARBA" id="ARBA00023136"/>
    </source>
</evidence>
<dbReference type="PANTHER" id="PTHR30238:SF0">
    <property type="entry name" value="THYLAKOID MEMBRANE PROTEIN TERC, CHLOROPLASTIC"/>
    <property type="match status" value="1"/>
</dbReference>
<sequence length="270" mass="30821">MKTKKATINCIFWISIAIIFNILTYYLRGTDLALKFLGGYLIELSLSVDNLFLFLMIFSSFNVDEEAEMKVLDYGIFVAMILRMIFIFLGVTIVNKFHGVLYVFGIILIISAIKMLFNKEKPKDLKSNLFIRMLGKIIPFTDNFQGNKFFVRRGKKLMATPLLAVLIIIEVSDIFFAIDSIPAIFSITTDPFTVYVSNICAIICLRSMYFMLSRLSKRFKYMKFGVILILIFTGIKLSILYFGIEISVVTSILVILILLLSSILASFIFP</sequence>
<feature type="transmembrane region" description="Helical" evidence="6">
    <location>
        <begin position="162"/>
        <end position="186"/>
    </location>
</feature>
<protein>
    <submittedName>
        <fullName evidence="7">Inner membrane protein alx</fullName>
    </submittedName>
</protein>
<dbReference type="Pfam" id="PF03741">
    <property type="entry name" value="TerC"/>
    <property type="match status" value="1"/>
</dbReference>
<accession>A0ABM9UN89</accession>
<reference evidence="7 8" key="1">
    <citation type="submission" date="2015-09" db="EMBL/GenBank/DDBJ databases">
        <authorList>
            <consortium name="Pathogen Informatics"/>
        </authorList>
    </citation>
    <scope>NUCLEOTIDE SEQUENCE [LARGE SCALE GENOMIC DNA]</scope>
    <source>
        <strain evidence="7 8">2789STDY5834858</strain>
    </source>
</reference>
<feature type="transmembrane region" description="Helical" evidence="6">
    <location>
        <begin position="192"/>
        <end position="212"/>
    </location>
</feature>
<keyword evidence="8" id="KW-1185">Reference proteome</keyword>
<feature type="transmembrane region" description="Helical" evidence="6">
    <location>
        <begin position="7"/>
        <end position="27"/>
    </location>
</feature>
<evidence type="ECO:0000256" key="2">
    <source>
        <dbReference type="ARBA" id="ARBA00007511"/>
    </source>
</evidence>
<organism evidence="7 8">
    <name type="scientific">Sarcina ventriculi</name>
    <name type="common">Clostridium ventriculi</name>
    <dbReference type="NCBI Taxonomy" id="1267"/>
    <lineage>
        <taxon>Bacteria</taxon>
        <taxon>Bacillati</taxon>
        <taxon>Bacillota</taxon>
        <taxon>Clostridia</taxon>
        <taxon>Eubacteriales</taxon>
        <taxon>Clostridiaceae</taxon>
        <taxon>Sarcina</taxon>
    </lineage>
</organism>
<evidence type="ECO:0000256" key="3">
    <source>
        <dbReference type="ARBA" id="ARBA00022692"/>
    </source>
</evidence>
<dbReference type="RefSeq" id="WP_055257595.1">
    <property type="nucleotide sequence ID" value="NZ_BCMV01000034.1"/>
</dbReference>
<comment type="caution">
    <text evidence="7">The sequence shown here is derived from an EMBL/GenBank/DDBJ whole genome shotgun (WGS) entry which is preliminary data.</text>
</comment>
<keyword evidence="3 6" id="KW-0812">Transmembrane</keyword>
<dbReference type="Proteomes" id="UP000095488">
    <property type="component" value="Unassembled WGS sequence"/>
</dbReference>
<dbReference type="PANTHER" id="PTHR30238">
    <property type="entry name" value="MEMBRANE BOUND PREDICTED REDOX MODULATOR"/>
    <property type="match status" value="1"/>
</dbReference>
<evidence type="ECO:0000313" key="8">
    <source>
        <dbReference type="Proteomes" id="UP000095488"/>
    </source>
</evidence>
<comment type="subcellular location">
    <subcellularLocation>
        <location evidence="1">Membrane</location>
        <topology evidence="1">Multi-pass membrane protein</topology>
    </subcellularLocation>
</comment>
<feature type="transmembrane region" description="Helical" evidence="6">
    <location>
        <begin position="39"/>
        <end position="59"/>
    </location>
</feature>
<feature type="transmembrane region" description="Helical" evidence="6">
    <location>
        <begin position="224"/>
        <end position="244"/>
    </location>
</feature>
<evidence type="ECO:0000256" key="4">
    <source>
        <dbReference type="ARBA" id="ARBA00022989"/>
    </source>
</evidence>